<evidence type="ECO:0000313" key="2">
    <source>
        <dbReference type="Proteomes" id="UP001438707"/>
    </source>
</evidence>
<dbReference type="AlphaFoldDB" id="A0AAW1QWZ1"/>
<reference evidence="1 2" key="1">
    <citation type="journal article" date="2024" name="Nat. Commun.">
        <title>Phylogenomics reveals the evolutionary origins of lichenization in chlorophyte algae.</title>
        <authorList>
            <person name="Puginier C."/>
            <person name="Libourel C."/>
            <person name="Otte J."/>
            <person name="Skaloud P."/>
            <person name="Haon M."/>
            <person name="Grisel S."/>
            <person name="Petersen M."/>
            <person name="Berrin J.G."/>
            <person name="Delaux P.M."/>
            <person name="Dal Grande F."/>
            <person name="Keller J."/>
        </authorList>
    </citation>
    <scope>NUCLEOTIDE SEQUENCE [LARGE SCALE GENOMIC DNA]</scope>
    <source>
        <strain evidence="1 2">SAG 2145</strain>
    </source>
</reference>
<organism evidence="1 2">
    <name type="scientific">Apatococcus lobatus</name>
    <dbReference type="NCBI Taxonomy" id="904363"/>
    <lineage>
        <taxon>Eukaryota</taxon>
        <taxon>Viridiplantae</taxon>
        <taxon>Chlorophyta</taxon>
        <taxon>core chlorophytes</taxon>
        <taxon>Trebouxiophyceae</taxon>
        <taxon>Chlorellales</taxon>
        <taxon>Chlorellaceae</taxon>
        <taxon>Apatococcus</taxon>
    </lineage>
</organism>
<dbReference type="EMBL" id="JALJOS010000022">
    <property type="protein sequence ID" value="KAK9825991.1"/>
    <property type="molecule type" value="Genomic_DNA"/>
</dbReference>
<gene>
    <name evidence="1" type="ORF">WJX74_003605</name>
</gene>
<name>A0AAW1QWZ1_9CHLO</name>
<sequence length="490" mass="52349">MARGIELQGSAGIDCDSGVATDLKEAARFSTPKSPASDLARNVPEILERTLVALAAPGDVFKSNLAASFKGSSICHRVGTFGLAPVQPLHQGFQRQMLDLPADGEGLAWIDAQGPDLLFLRPGLQKASITASITAAAHGDRQALAELVAAVQQPKLALTSPAPRAELVPADHMHGVQQPACLYFDCSQTAAPHEQQALADYTHEAQQLGLQSEIFMHAHQPCLCPARLVQESLQPRLGLRPAADSSTAAAKHDQQAMTVATHAMQQPVRSTHKYVEPLLVQPSPLCASPLSDAGSGTKCQQLDSDESTWHVLDGRDPCMQSTVQLLHLAATGGHLASLKWLHALCDSMGEAEMGLIGSAAVTGQLHVMQYLMAKPDPVPVCNADIFDAMHHPACLLWLLQQDPLLPREQVPIERFFTSNNGTSVERSIQFNNWSSLQLLCARGKITMQWWCDEDSDFTAAAASADNAGRPFRAAMGPCPAAASSLGSVLL</sequence>
<evidence type="ECO:0000313" key="1">
    <source>
        <dbReference type="EMBL" id="KAK9825991.1"/>
    </source>
</evidence>
<protein>
    <submittedName>
        <fullName evidence="1">Uncharacterized protein</fullName>
    </submittedName>
</protein>
<comment type="caution">
    <text evidence="1">The sequence shown here is derived from an EMBL/GenBank/DDBJ whole genome shotgun (WGS) entry which is preliminary data.</text>
</comment>
<proteinExistence type="predicted"/>
<accession>A0AAW1QWZ1</accession>
<dbReference type="Proteomes" id="UP001438707">
    <property type="component" value="Unassembled WGS sequence"/>
</dbReference>
<keyword evidence="2" id="KW-1185">Reference proteome</keyword>